<accession>A0A6L2JZ13</accession>
<dbReference type="PANTHER" id="PTHR34072">
    <property type="entry name" value="ENZYMATIC POLYPROTEIN-RELATED"/>
    <property type="match status" value="1"/>
</dbReference>
<comment type="caution">
    <text evidence="4">The sequence shown here is derived from an EMBL/GenBank/DDBJ whole genome shotgun (WGS) entry which is preliminary data.</text>
</comment>
<dbReference type="PANTHER" id="PTHR34072:SF52">
    <property type="entry name" value="RIBONUCLEASE H"/>
    <property type="match status" value="1"/>
</dbReference>
<evidence type="ECO:0000259" key="3">
    <source>
        <dbReference type="Pfam" id="PF17919"/>
    </source>
</evidence>
<feature type="region of interest" description="Disordered" evidence="2">
    <location>
        <begin position="234"/>
        <end position="267"/>
    </location>
</feature>
<evidence type="ECO:0000256" key="2">
    <source>
        <dbReference type="SAM" id="MobiDB-lite"/>
    </source>
</evidence>
<organism evidence="4">
    <name type="scientific">Tanacetum cinerariifolium</name>
    <name type="common">Dalmatian daisy</name>
    <name type="synonym">Chrysanthemum cinerariifolium</name>
    <dbReference type="NCBI Taxonomy" id="118510"/>
    <lineage>
        <taxon>Eukaryota</taxon>
        <taxon>Viridiplantae</taxon>
        <taxon>Streptophyta</taxon>
        <taxon>Embryophyta</taxon>
        <taxon>Tracheophyta</taxon>
        <taxon>Spermatophyta</taxon>
        <taxon>Magnoliopsida</taxon>
        <taxon>eudicotyledons</taxon>
        <taxon>Gunneridae</taxon>
        <taxon>Pentapetalae</taxon>
        <taxon>asterids</taxon>
        <taxon>campanulids</taxon>
        <taxon>Asterales</taxon>
        <taxon>Asteraceae</taxon>
        <taxon>Asteroideae</taxon>
        <taxon>Anthemideae</taxon>
        <taxon>Anthemidinae</taxon>
        <taxon>Tanacetum</taxon>
    </lineage>
</organism>
<feature type="domain" description="Reverse transcriptase/retrotransposon-derived protein RNase H-like" evidence="3">
    <location>
        <begin position="2"/>
        <end position="80"/>
    </location>
</feature>
<dbReference type="AlphaFoldDB" id="A0A6L2JZ13"/>
<name>A0A6L2JZ13_TANCI</name>
<feature type="coiled-coil region" evidence="1">
    <location>
        <begin position="353"/>
        <end position="382"/>
    </location>
</feature>
<dbReference type="InterPro" id="IPR041577">
    <property type="entry name" value="RT_RNaseH_2"/>
</dbReference>
<proteinExistence type="predicted"/>
<gene>
    <name evidence="4" type="ORF">Tci_012882</name>
</gene>
<dbReference type="EMBL" id="BKCJ010001366">
    <property type="protein sequence ID" value="GEU40904.1"/>
    <property type="molecule type" value="Genomic_DNA"/>
</dbReference>
<evidence type="ECO:0000256" key="1">
    <source>
        <dbReference type="SAM" id="Coils"/>
    </source>
</evidence>
<dbReference type="SUPFAM" id="SSF56672">
    <property type="entry name" value="DNA/RNA polymerases"/>
    <property type="match status" value="1"/>
</dbReference>
<evidence type="ECO:0000313" key="4">
    <source>
        <dbReference type="EMBL" id="GEU40904.1"/>
    </source>
</evidence>
<reference evidence="4" key="1">
    <citation type="journal article" date="2019" name="Sci. Rep.">
        <title>Draft genome of Tanacetum cinerariifolium, the natural source of mosquito coil.</title>
        <authorList>
            <person name="Yamashiro T."/>
            <person name="Shiraishi A."/>
            <person name="Satake H."/>
            <person name="Nakayama K."/>
        </authorList>
    </citation>
    <scope>NUCLEOTIDE SEQUENCE</scope>
</reference>
<dbReference type="InterPro" id="IPR043502">
    <property type="entry name" value="DNA/RNA_pol_sf"/>
</dbReference>
<dbReference type="Pfam" id="PF17919">
    <property type="entry name" value="RT_RNaseH_2"/>
    <property type="match status" value="1"/>
</dbReference>
<protein>
    <recommendedName>
        <fullName evidence="3">Reverse transcriptase/retrotransposon-derived protein RNase H-like domain-containing protein</fullName>
    </recommendedName>
</protein>
<sequence length="462" mass="51929">MEQEEAFHTLKDNLCNGLILSLPDEAEDVVICCDASNQGLGSVLMQRGKVIAYALEQLKIHEKNYTTYDLKLGAVVFALKIDYDCEIHYHPSKSNVVADAFSRKERVKPKRVAAQNEATKVENAPAEMLHEAHTTRYSIHPEADKMYYDLRDMYWWPVCKTRTFALRDKPHSFFAPEGKPPRRGLNPKPLACGNNLSKIIMVNVIPPDYVDEVLVVEPNQHDDVPIVHEPVLVDEDEDPVEDEFEEEEDRQEEEDDMEIDIEEDENEPELTYPYEEVDPLNPPPPASEFEPDDEIEVENPIEHEDETILASVYEVAHELVEKKGKAKDKFYCKLILELGNEVCSSVEQGTSAMEKLVEKLGNTEDKVECKKLKKELEEARIMPKKSAPMTQAAICRMIKDSVNAAIAAERARKANARNDGSGSGPVRGQDAAPAVRECTFASAEGKKVKFTVATMEGPALTS</sequence>
<feature type="region of interest" description="Disordered" evidence="2">
    <location>
        <begin position="411"/>
        <end position="433"/>
    </location>
</feature>
<keyword evidence="1" id="KW-0175">Coiled coil</keyword>